<keyword evidence="3" id="KW-1185">Reference proteome</keyword>
<dbReference type="RefSeq" id="WP_022860261.1">
    <property type="nucleotide sequence ID" value="NZ_JGZB01000011.1"/>
</dbReference>
<dbReference type="AlphaFoldDB" id="A0A087B803"/>
<protein>
    <submittedName>
        <fullName evidence="2">Putative zinc metalloprotease</fullName>
    </submittedName>
</protein>
<dbReference type="EMBL" id="JGZB01000011">
    <property type="protein sequence ID" value="KFI67153.1"/>
    <property type="molecule type" value="Genomic_DNA"/>
</dbReference>
<dbReference type="Gene3D" id="3.30.2010.10">
    <property type="entry name" value="Metalloproteases ('zincins'), catalytic domain"/>
    <property type="match status" value="1"/>
</dbReference>
<keyword evidence="2" id="KW-0482">Metalloprotease</keyword>
<organism evidence="2 3">
    <name type="scientific">Bifidobacterium magnum</name>
    <dbReference type="NCBI Taxonomy" id="1692"/>
    <lineage>
        <taxon>Bacteria</taxon>
        <taxon>Bacillati</taxon>
        <taxon>Actinomycetota</taxon>
        <taxon>Actinomycetes</taxon>
        <taxon>Bifidobacteriales</taxon>
        <taxon>Bifidobacteriaceae</taxon>
        <taxon>Bifidobacterium</taxon>
    </lineage>
</organism>
<dbReference type="eggNOG" id="COG1451">
    <property type="taxonomic scope" value="Bacteria"/>
</dbReference>
<dbReference type="GO" id="GO:0006508">
    <property type="term" value="P:proteolysis"/>
    <property type="evidence" value="ECO:0007669"/>
    <property type="project" value="UniProtKB-KW"/>
</dbReference>
<keyword evidence="2" id="KW-0645">Protease</keyword>
<dbReference type="InterPro" id="IPR002725">
    <property type="entry name" value="YgjP-like_metallopeptidase"/>
</dbReference>
<dbReference type="PANTHER" id="PTHR30399">
    <property type="entry name" value="UNCHARACTERIZED PROTEIN YGJP"/>
    <property type="match status" value="1"/>
</dbReference>
<dbReference type="Proteomes" id="UP000029052">
    <property type="component" value="Unassembled WGS sequence"/>
</dbReference>
<dbReference type="Pfam" id="PF01863">
    <property type="entry name" value="YgjP-like"/>
    <property type="match status" value="2"/>
</dbReference>
<feature type="domain" description="YgjP-like metallopeptidase" evidence="1">
    <location>
        <begin position="50"/>
        <end position="96"/>
    </location>
</feature>
<accession>A0A087B803</accession>
<dbReference type="CDD" id="cd07344">
    <property type="entry name" value="M48_yhfN_like"/>
    <property type="match status" value="1"/>
</dbReference>
<evidence type="ECO:0000313" key="3">
    <source>
        <dbReference type="Proteomes" id="UP000029052"/>
    </source>
</evidence>
<name>A0A087B803_9BIFI</name>
<evidence type="ECO:0000259" key="1">
    <source>
        <dbReference type="Pfam" id="PF01863"/>
    </source>
</evidence>
<keyword evidence="2" id="KW-0378">Hydrolase</keyword>
<sequence length="221" mass="26014">MSFRSIPRGAYTVTRQKSRRICAPVIPARHSVMDVDGLQVYVTHKNNRNMYVRVKPPYGQVEVTAPLRVSERTIADFIRERMDWIESSQRKLKQARETLPQGKGFTWNTELEQKARESLNRQLPALRSHWEEVIGRSPTQITLRVMTSRWGSCTPSTGRIRLNLQLGLMDPKFLEYVLVHEMTHLWESGHGEKFQQRMDLYLPKWKQLRKEINMQPVMKKV</sequence>
<dbReference type="PANTHER" id="PTHR30399:SF1">
    <property type="entry name" value="UTP PYROPHOSPHATASE"/>
    <property type="match status" value="1"/>
</dbReference>
<comment type="caution">
    <text evidence="2">The sequence shown here is derived from an EMBL/GenBank/DDBJ whole genome shotgun (WGS) entry which is preliminary data.</text>
</comment>
<gene>
    <name evidence="2" type="ORF">BMAGN_1365</name>
</gene>
<dbReference type="InterPro" id="IPR053136">
    <property type="entry name" value="UTP_pyrophosphatase-like"/>
</dbReference>
<dbReference type="GO" id="GO:0008237">
    <property type="term" value="F:metallopeptidase activity"/>
    <property type="evidence" value="ECO:0007669"/>
    <property type="project" value="UniProtKB-KW"/>
</dbReference>
<proteinExistence type="predicted"/>
<feature type="domain" description="YgjP-like metallopeptidase" evidence="1">
    <location>
        <begin position="106"/>
        <end position="213"/>
    </location>
</feature>
<evidence type="ECO:0000313" key="2">
    <source>
        <dbReference type="EMBL" id="KFI67153.1"/>
    </source>
</evidence>
<reference evidence="2 3" key="1">
    <citation type="submission" date="2014-03" db="EMBL/GenBank/DDBJ databases">
        <title>Genomics of Bifidobacteria.</title>
        <authorList>
            <person name="Ventura M."/>
            <person name="Milani C."/>
            <person name="Lugli G.A."/>
        </authorList>
    </citation>
    <scope>NUCLEOTIDE SEQUENCE [LARGE SCALE GENOMIC DNA]</scope>
    <source>
        <strain evidence="2 3">LMG 11591</strain>
    </source>
</reference>